<evidence type="ECO:0000313" key="3">
    <source>
        <dbReference type="Proteomes" id="UP000707071"/>
    </source>
</evidence>
<reference evidence="2 3" key="1">
    <citation type="journal article" date="2020" name="bioRxiv">
        <title>Whole genome comparisons of ergot fungi reveals the divergence and evolution of species within the genus Claviceps are the result of varying mechanisms driving genome evolution and host range expansion.</title>
        <authorList>
            <person name="Wyka S.A."/>
            <person name="Mondo S.J."/>
            <person name="Liu M."/>
            <person name="Dettman J."/>
            <person name="Nalam V."/>
            <person name="Broders K.D."/>
        </authorList>
    </citation>
    <scope>NUCLEOTIDE SEQUENCE [LARGE SCALE GENOMIC DNA]</scope>
    <source>
        <strain evidence="2 3">Clav52</strain>
    </source>
</reference>
<comment type="caution">
    <text evidence="2">The sequence shown here is derived from an EMBL/GenBank/DDBJ whole genome shotgun (WGS) entry which is preliminary data.</text>
</comment>
<protein>
    <recommendedName>
        <fullName evidence="4">Allergen</fullName>
    </recommendedName>
</protein>
<dbReference type="Proteomes" id="UP000707071">
    <property type="component" value="Unassembled WGS sequence"/>
</dbReference>
<name>A0A9P7QGF3_9HYPO</name>
<dbReference type="AlphaFoldDB" id="A0A9P7QGF3"/>
<proteinExistence type="predicted"/>
<feature type="compositionally biased region" description="Basic and acidic residues" evidence="1">
    <location>
        <begin position="14"/>
        <end position="23"/>
    </location>
</feature>
<dbReference type="EMBL" id="SRRH01000314">
    <property type="protein sequence ID" value="KAG6291391.1"/>
    <property type="molecule type" value="Genomic_DNA"/>
</dbReference>
<keyword evidence="3" id="KW-1185">Reference proteome</keyword>
<organism evidence="2 3">
    <name type="scientific">Claviceps aff. purpurea</name>
    <dbReference type="NCBI Taxonomy" id="1967640"/>
    <lineage>
        <taxon>Eukaryota</taxon>
        <taxon>Fungi</taxon>
        <taxon>Dikarya</taxon>
        <taxon>Ascomycota</taxon>
        <taxon>Pezizomycotina</taxon>
        <taxon>Sordariomycetes</taxon>
        <taxon>Hypocreomycetidae</taxon>
        <taxon>Hypocreales</taxon>
        <taxon>Clavicipitaceae</taxon>
        <taxon>Claviceps</taxon>
    </lineage>
</organism>
<dbReference type="PANTHER" id="PTHR38703:SF1">
    <property type="entry name" value="ALLERGEN"/>
    <property type="match status" value="1"/>
</dbReference>
<gene>
    <name evidence="2" type="ORF">E4U09_003959</name>
</gene>
<sequence length="228" mass="25337">MEKAKQAVSSFLSHDGKHKTTVDQEVRKAVVDEQVKPTQHEEVTTAVDKEVHQDHHQTIVQPLKDQEVLPEKHSHNALPTQHKTVEHGDKGDVDAALAQDASKFKNTSTMHETKHTASATPTIAGERTHHHVHHHVQPVVQKETIQPEVVHTTVPVHETHHNAAIHHETTTLPPTTLDEYTTSHGKMPANSTPRKIDEYAGCPTVKDKNLRKDVRATEALHGALDGKN</sequence>
<evidence type="ECO:0008006" key="4">
    <source>
        <dbReference type="Google" id="ProtNLM"/>
    </source>
</evidence>
<feature type="region of interest" description="Disordered" evidence="1">
    <location>
        <begin position="1"/>
        <end position="23"/>
    </location>
</feature>
<accession>A0A9P7QGF3</accession>
<evidence type="ECO:0000256" key="1">
    <source>
        <dbReference type="SAM" id="MobiDB-lite"/>
    </source>
</evidence>
<evidence type="ECO:0000313" key="2">
    <source>
        <dbReference type="EMBL" id="KAG6291391.1"/>
    </source>
</evidence>
<dbReference type="PANTHER" id="PTHR38703">
    <property type="entry name" value="CHROMOSOME 8, WHOLE GENOME SHOTGUN SEQUENCE"/>
    <property type="match status" value="1"/>
</dbReference>